<dbReference type="AlphaFoldDB" id="A0A3D9IFL5"/>
<organism evidence="1 2">
    <name type="scientific">Cohnella phaseoli</name>
    <dbReference type="NCBI Taxonomy" id="456490"/>
    <lineage>
        <taxon>Bacteria</taxon>
        <taxon>Bacillati</taxon>
        <taxon>Bacillota</taxon>
        <taxon>Bacilli</taxon>
        <taxon>Bacillales</taxon>
        <taxon>Paenibacillaceae</taxon>
        <taxon>Cohnella</taxon>
    </lineage>
</organism>
<comment type="caution">
    <text evidence="1">The sequence shown here is derived from an EMBL/GenBank/DDBJ whole genome shotgun (WGS) entry which is preliminary data.</text>
</comment>
<protein>
    <recommendedName>
        <fullName evidence="3">Aldose 1-epimerase</fullName>
    </recommendedName>
</protein>
<keyword evidence="2" id="KW-1185">Reference proteome</keyword>
<reference evidence="1 2" key="1">
    <citation type="submission" date="2018-07" db="EMBL/GenBank/DDBJ databases">
        <title>Genomic Encyclopedia of Type Strains, Phase III (KMG-III): the genomes of soil and plant-associated and newly described type strains.</title>
        <authorList>
            <person name="Whitman W."/>
        </authorList>
    </citation>
    <scope>NUCLEOTIDE SEQUENCE [LARGE SCALE GENOMIC DNA]</scope>
    <source>
        <strain evidence="1 2">CECT 7287</strain>
    </source>
</reference>
<name>A0A3D9IFL5_9BACL</name>
<evidence type="ECO:0000313" key="2">
    <source>
        <dbReference type="Proteomes" id="UP000256977"/>
    </source>
</evidence>
<dbReference type="EMBL" id="QRDZ01000030">
    <property type="protein sequence ID" value="RED60574.1"/>
    <property type="molecule type" value="Genomic_DNA"/>
</dbReference>
<proteinExistence type="predicted"/>
<evidence type="ECO:0000313" key="1">
    <source>
        <dbReference type="EMBL" id="RED60574.1"/>
    </source>
</evidence>
<dbReference type="OrthoDB" id="2606406at2"/>
<dbReference type="InterPro" id="IPR046713">
    <property type="entry name" value="DUF6786"/>
</dbReference>
<gene>
    <name evidence="1" type="ORF">DFP98_13096</name>
</gene>
<dbReference type="Proteomes" id="UP000256977">
    <property type="component" value="Unassembled WGS sequence"/>
</dbReference>
<evidence type="ECO:0008006" key="3">
    <source>
        <dbReference type="Google" id="ProtNLM"/>
    </source>
</evidence>
<sequence>MKKYEPHGDDPTVLLSNGQGGLLLIREQGARALALWANKQEESAFWRADGVPLPELSWNVGGDRTWISPERDYYMDDSGQYAVPAQLDPGKWKVAQSSDSLVAVSMDCELLHGPSGRTVLLHLEKQFTLAPNPYAVNSGSSSRMDESVSYIGYEVHTHMSLTPGASRSGAKDDSAPGFCNLWSVMQVPPRGRILVPSYGPVGPRTMFSQADTVDTELTPHGFRIPCEGAHSFKLSVDALSSTGRFGYLRRLDDNRSSLVVRQFTVHPSGIYPDYPPDDPQYKGSCMQFYYDGGQLGHFAELEYHSPALSIDAPGSSSDVSRVYYFIGPHENIEQISQDMLGLRYGV</sequence>
<dbReference type="Pfam" id="PF20583">
    <property type="entry name" value="DUF6786"/>
    <property type="match status" value="1"/>
</dbReference>
<dbReference type="RefSeq" id="WP_116064219.1">
    <property type="nucleotide sequence ID" value="NZ_QRDZ01000030.1"/>
</dbReference>
<accession>A0A3D9IFL5</accession>